<feature type="transmembrane region" description="Helical" evidence="1">
    <location>
        <begin position="57"/>
        <end position="78"/>
    </location>
</feature>
<dbReference type="EMBL" id="BORQ01000004">
    <property type="protein sequence ID" value="GIO32526.1"/>
    <property type="molecule type" value="Genomic_DNA"/>
</dbReference>
<gene>
    <name evidence="2" type="ORF">J2TS6_36670</name>
</gene>
<evidence type="ECO:0000313" key="3">
    <source>
        <dbReference type="Proteomes" id="UP000679779"/>
    </source>
</evidence>
<dbReference type="RefSeq" id="WP_160039368.1">
    <property type="nucleotide sequence ID" value="NZ_BORQ01000004.1"/>
</dbReference>
<keyword evidence="1" id="KW-0812">Transmembrane</keyword>
<sequence>MRRTFKKQETPSYFIESEDSKMSNLSLNSDKPKGGDPKAEISNLSPLAIGMRLAYKAMVWLFAIGIMIQIFLAGLALFWNSAQWASHIGFSRVLIILPVLIFAVSLIAKLPRSLCLHSAGLIALVVLIAVCAKLPSGVGYLSALHPVLAIMLFGQTMNIARKAQALTKAK</sequence>
<evidence type="ECO:0000256" key="1">
    <source>
        <dbReference type="SAM" id="Phobius"/>
    </source>
</evidence>
<dbReference type="Pfam" id="PF19728">
    <property type="entry name" value="DUF6220"/>
    <property type="match status" value="1"/>
</dbReference>
<keyword evidence="3" id="KW-1185">Reference proteome</keyword>
<keyword evidence="1" id="KW-0472">Membrane</keyword>
<dbReference type="Proteomes" id="UP000679779">
    <property type="component" value="Unassembled WGS sequence"/>
</dbReference>
<name>A0A919XGQ8_9BACL</name>
<protein>
    <submittedName>
        <fullName evidence="2">Uncharacterized protein</fullName>
    </submittedName>
</protein>
<comment type="caution">
    <text evidence="2">The sequence shown here is derived from an EMBL/GenBank/DDBJ whole genome shotgun (WGS) entry which is preliminary data.</text>
</comment>
<reference evidence="2" key="1">
    <citation type="submission" date="2021-03" db="EMBL/GenBank/DDBJ databases">
        <title>Antimicrobial resistance genes in bacteria isolated from Japanese honey, and their potential for conferring macrolide and lincosamide resistance in the American foulbrood pathogen Paenibacillus larvae.</title>
        <authorList>
            <person name="Okamoto M."/>
            <person name="Kumagai M."/>
            <person name="Kanamori H."/>
            <person name="Takamatsu D."/>
        </authorList>
    </citation>
    <scope>NUCLEOTIDE SEQUENCE</scope>
    <source>
        <strain evidence="2">J2TS6</strain>
    </source>
</reference>
<feature type="transmembrane region" description="Helical" evidence="1">
    <location>
        <begin position="141"/>
        <end position="160"/>
    </location>
</feature>
<organism evidence="2 3">
    <name type="scientific">Paenibacillus albilobatus</name>
    <dbReference type="NCBI Taxonomy" id="2716884"/>
    <lineage>
        <taxon>Bacteria</taxon>
        <taxon>Bacillati</taxon>
        <taxon>Bacillota</taxon>
        <taxon>Bacilli</taxon>
        <taxon>Bacillales</taxon>
        <taxon>Paenibacillaceae</taxon>
        <taxon>Paenibacillus</taxon>
    </lineage>
</organism>
<evidence type="ECO:0000313" key="2">
    <source>
        <dbReference type="EMBL" id="GIO32526.1"/>
    </source>
</evidence>
<dbReference type="InterPro" id="IPR046192">
    <property type="entry name" value="DUF6220"/>
</dbReference>
<keyword evidence="1" id="KW-1133">Transmembrane helix</keyword>
<accession>A0A919XGQ8</accession>
<proteinExistence type="predicted"/>
<feature type="transmembrane region" description="Helical" evidence="1">
    <location>
        <begin position="114"/>
        <end position="135"/>
    </location>
</feature>
<feature type="transmembrane region" description="Helical" evidence="1">
    <location>
        <begin position="84"/>
        <end position="107"/>
    </location>
</feature>
<dbReference type="AlphaFoldDB" id="A0A919XGQ8"/>